<sequence>MEDHETIDKMFGRFYIIINNLRSLGKTYDNYDHITIFEKVSKDLKKLPMKELLSTIKVYEIELRKDES</sequence>
<organism evidence="1 2">
    <name type="scientific">Mucuna pruriens</name>
    <name type="common">Velvet bean</name>
    <name type="synonym">Dolichos pruriens</name>
    <dbReference type="NCBI Taxonomy" id="157652"/>
    <lineage>
        <taxon>Eukaryota</taxon>
        <taxon>Viridiplantae</taxon>
        <taxon>Streptophyta</taxon>
        <taxon>Embryophyta</taxon>
        <taxon>Tracheophyta</taxon>
        <taxon>Spermatophyta</taxon>
        <taxon>Magnoliopsida</taxon>
        <taxon>eudicotyledons</taxon>
        <taxon>Gunneridae</taxon>
        <taxon>Pentapetalae</taxon>
        <taxon>rosids</taxon>
        <taxon>fabids</taxon>
        <taxon>Fabales</taxon>
        <taxon>Fabaceae</taxon>
        <taxon>Papilionoideae</taxon>
        <taxon>50 kb inversion clade</taxon>
        <taxon>NPAAA clade</taxon>
        <taxon>indigoferoid/millettioid clade</taxon>
        <taxon>Phaseoleae</taxon>
        <taxon>Mucuna</taxon>
    </lineage>
</organism>
<feature type="non-terminal residue" evidence="1">
    <location>
        <position position="1"/>
    </location>
</feature>
<dbReference type="OrthoDB" id="1747372at2759"/>
<comment type="caution">
    <text evidence="1">The sequence shown here is derived from an EMBL/GenBank/DDBJ whole genome shotgun (WGS) entry which is preliminary data.</text>
</comment>
<proteinExistence type="predicted"/>
<protein>
    <recommendedName>
        <fullName evidence="3">Copia protein</fullName>
    </recommendedName>
</protein>
<dbReference type="AlphaFoldDB" id="A0A371FCG9"/>
<evidence type="ECO:0000313" key="2">
    <source>
        <dbReference type="Proteomes" id="UP000257109"/>
    </source>
</evidence>
<gene>
    <name evidence="1" type="ORF">CR513_44080</name>
</gene>
<evidence type="ECO:0008006" key="3">
    <source>
        <dbReference type="Google" id="ProtNLM"/>
    </source>
</evidence>
<evidence type="ECO:0000313" key="1">
    <source>
        <dbReference type="EMBL" id="RDX75997.1"/>
    </source>
</evidence>
<accession>A0A371FCG9</accession>
<dbReference type="Proteomes" id="UP000257109">
    <property type="component" value="Unassembled WGS sequence"/>
</dbReference>
<keyword evidence="2" id="KW-1185">Reference proteome</keyword>
<dbReference type="EMBL" id="QJKJ01009658">
    <property type="protein sequence ID" value="RDX75997.1"/>
    <property type="molecule type" value="Genomic_DNA"/>
</dbReference>
<name>A0A371FCG9_MUCPR</name>
<reference evidence="1" key="1">
    <citation type="submission" date="2018-05" db="EMBL/GenBank/DDBJ databases">
        <title>Draft genome of Mucuna pruriens seed.</title>
        <authorList>
            <person name="Nnadi N.E."/>
            <person name="Vos R."/>
            <person name="Hasami M.H."/>
            <person name="Devisetty U.K."/>
            <person name="Aguiy J.C."/>
        </authorList>
    </citation>
    <scope>NUCLEOTIDE SEQUENCE [LARGE SCALE GENOMIC DNA]</scope>
    <source>
        <strain evidence="1">JCA_2017</strain>
    </source>
</reference>